<comment type="caution">
    <text evidence="1">The sequence shown here is derived from an EMBL/GenBank/DDBJ whole genome shotgun (WGS) entry which is preliminary data.</text>
</comment>
<evidence type="ECO:0000313" key="2">
    <source>
        <dbReference type="Proteomes" id="UP000499080"/>
    </source>
</evidence>
<dbReference type="AlphaFoldDB" id="A0A4Y2KQW7"/>
<organism evidence="1 2">
    <name type="scientific">Araneus ventricosus</name>
    <name type="common">Orbweaver spider</name>
    <name type="synonym">Epeira ventricosa</name>
    <dbReference type="NCBI Taxonomy" id="182803"/>
    <lineage>
        <taxon>Eukaryota</taxon>
        <taxon>Metazoa</taxon>
        <taxon>Ecdysozoa</taxon>
        <taxon>Arthropoda</taxon>
        <taxon>Chelicerata</taxon>
        <taxon>Arachnida</taxon>
        <taxon>Araneae</taxon>
        <taxon>Araneomorphae</taxon>
        <taxon>Entelegynae</taxon>
        <taxon>Araneoidea</taxon>
        <taxon>Araneidae</taxon>
        <taxon>Araneus</taxon>
    </lineage>
</organism>
<gene>
    <name evidence="1" type="ORF">AVEN_98242_1</name>
</gene>
<keyword evidence="2" id="KW-1185">Reference proteome</keyword>
<name>A0A4Y2KQW7_ARAVE</name>
<proteinExistence type="predicted"/>
<dbReference type="EMBL" id="BGPR01004905">
    <property type="protein sequence ID" value="GBN04658.1"/>
    <property type="molecule type" value="Genomic_DNA"/>
</dbReference>
<sequence>MSRSIDSRNFVPSPPCQASYSSINEERIEVPAETSSTSALQPRVSSKRWITCLICLNCTWAASISRLMKTLNVRHITRLRHQSKEFYAAGIRKLTRRWGKCINVNGYYVEKIRFSSKHLGFSFFYWLL</sequence>
<dbReference type="Proteomes" id="UP000499080">
    <property type="component" value="Unassembled WGS sequence"/>
</dbReference>
<accession>A0A4Y2KQW7</accession>
<evidence type="ECO:0000313" key="1">
    <source>
        <dbReference type="EMBL" id="GBN04658.1"/>
    </source>
</evidence>
<protein>
    <submittedName>
        <fullName evidence="1">Uncharacterized protein</fullName>
    </submittedName>
</protein>
<reference evidence="1 2" key="1">
    <citation type="journal article" date="2019" name="Sci. Rep.">
        <title>Orb-weaving spider Araneus ventricosus genome elucidates the spidroin gene catalogue.</title>
        <authorList>
            <person name="Kono N."/>
            <person name="Nakamura H."/>
            <person name="Ohtoshi R."/>
            <person name="Moran D.A.P."/>
            <person name="Shinohara A."/>
            <person name="Yoshida Y."/>
            <person name="Fujiwara M."/>
            <person name="Mori M."/>
            <person name="Tomita M."/>
            <person name="Arakawa K."/>
        </authorList>
    </citation>
    <scope>NUCLEOTIDE SEQUENCE [LARGE SCALE GENOMIC DNA]</scope>
</reference>